<keyword evidence="1" id="KW-1133">Transmembrane helix</keyword>
<organism evidence="2">
    <name type="scientific">bioreactor metagenome</name>
    <dbReference type="NCBI Taxonomy" id="1076179"/>
    <lineage>
        <taxon>unclassified sequences</taxon>
        <taxon>metagenomes</taxon>
        <taxon>ecological metagenomes</taxon>
    </lineage>
</organism>
<protein>
    <submittedName>
        <fullName evidence="2">Uncharacterized protein</fullName>
    </submittedName>
</protein>
<dbReference type="AlphaFoldDB" id="A0A645AWG6"/>
<comment type="caution">
    <text evidence="2">The sequence shown here is derived from an EMBL/GenBank/DDBJ whole genome shotgun (WGS) entry which is preliminary data.</text>
</comment>
<gene>
    <name evidence="2" type="ORF">SDC9_104414</name>
</gene>
<feature type="transmembrane region" description="Helical" evidence="1">
    <location>
        <begin position="43"/>
        <end position="64"/>
    </location>
</feature>
<name>A0A645AWG6_9ZZZZ</name>
<reference evidence="2" key="1">
    <citation type="submission" date="2019-08" db="EMBL/GenBank/DDBJ databases">
        <authorList>
            <person name="Kucharzyk K."/>
            <person name="Murdoch R.W."/>
            <person name="Higgins S."/>
            <person name="Loffler F."/>
        </authorList>
    </citation>
    <scope>NUCLEOTIDE SEQUENCE</scope>
</reference>
<sequence>MPGIFASLIFVALSSSIHLSILTKAMFFLLTSLKTSSYSLPKIVDTFLAASFLSLTSTGLHHTVYLVTLTANSFIFLSYIVPLLGSIGISLVCWSVAFVLNHSPFINCRYPVLIVKPKNRAHANIRTSTNLFLLTLFIFLLKCFPPYFLTSMYLI</sequence>
<keyword evidence="1" id="KW-0472">Membrane</keyword>
<keyword evidence="1" id="KW-0812">Transmembrane</keyword>
<feature type="transmembrane region" description="Helical" evidence="1">
    <location>
        <begin position="130"/>
        <end position="149"/>
    </location>
</feature>
<feature type="transmembrane region" description="Helical" evidence="1">
    <location>
        <begin position="6"/>
        <end position="31"/>
    </location>
</feature>
<accession>A0A645AWG6</accession>
<evidence type="ECO:0000256" key="1">
    <source>
        <dbReference type="SAM" id="Phobius"/>
    </source>
</evidence>
<feature type="transmembrane region" description="Helical" evidence="1">
    <location>
        <begin position="76"/>
        <end position="100"/>
    </location>
</feature>
<dbReference type="EMBL" id="VSSQ01016349">
    <property type="protein sequence ID" value="MPM57592.1"/>
    <property type="molecule type" value="Genomic_DNA"/>
</dbReference>
<evidence type="ECO:0000313" key="2">
    <source>
        <dbReference type="EMBL" id="MPM57592.1"/>
    </source>
</evidence>
<proteinExistence type="predicted"/>